<dbReference type="InterPro" id="IPR021508">
    <property type="entry name" value="Gp17-like"/>
</dbReference>
<gene>
    <name evidence="1" type="ORF">UFOVP13_48</name>
</gene>
<proteinExistence type="predicted"/>
<sequence>MISMKDIQAAVAGVVGRCYPLTVPEKPVAPYAIYMQVSNTPEVTMENTIPVESTRVQVDVFSKTYSEVQDLSDQIRSAMMNLGAIPLSAGDLYEGEVKLYRVTQDFSIWFKK</sequence>
<organism evidence="1">
    <name type="scientific">uncultured Caudovirales phage</name>
    <dbReference type="NCBI Taxonomy" id="2100421"/>
    <lineage>
        <taxon>Viruses</taxon>
        <taxon>Duplodnaviria</taxon>
        <taxon>Heunggongvirae</taxon>
        <taxon>Uroviricota</taxon>
        <taxon>Caudoviricetes</taxon>
        <taxon>Peduoviridae</taxon>
        <taxon>Maltschvirus</taxon>
        <taxon>Maltschvirus maltsch</taxon>
    </lineage>
</organism>
<dbReference type="Pfam" id="PF11367">
    <property type="entry name" value="Tail_completion_gp17"/>
    <property type="match status" value="1"/>
</dbReference>
<evidence type="ECO:0000313" key="1">
    <source>
        <dbReference type="EMBL" id="CAB4121372.1"/>
    </source>
</evidence>
<dbReference type="Gene3D" id="3.30.2000.30">
    <property type="match status" value="1"/>
</dbReference>
<name>A0A6J5KJM2_9CAUD</name>
<dbReference type="EMBL" id="LR796145">
    <property type="protein sequence ID" value="CAB4121372.1"/>
    <property type="molecule type" value="Genomic_DNA"/>
</dbReference>
<reference evidence="1" key="1">
    <citation type="submission" date="2020-04" db="EMBL/GenBank/DDBJ databases">
        <authorList>
            <person name="Chiriac C."/>
            <person name="Salcher M."/>
            <person name="Ghai R."/>
            <person name="Kavagutti S V."/>
        </authorList>
    </citation>
    <scope>NUCLEOTIDE SEQUENCE</scope>
</reference>
<dbReference type="InterPro" id="IPR053745">
    <property type="entry name" value="Viral_Tail_Comp_sf"/>
</dbReference>
<protein>
    <submittedName>
        <fullName evidence="1">Tail completion protein</fullName>
    </submittedName>
</protein>
<accession>A0A6J5KJM2</accession>